<proteinExistence type="predicted"/>
<dbReference type="GeneID" id="36630296"/>
<sequence>MNDSIDNNLNRKSGFRHPTIKSATETRLLQISRNPADHSWQYALVVVLLEDLSSTSYRALSYTWGKATSADDLRSIQVGNQAFFVRQNLFDFLASATAREECGLFFIDAVCINQLDYDERQAQVQAMALVYSRATCVISWLGTLPHEYDEGCRALSQASEVSCARWSEREWKALKYLSYAPYWTRVWVVQEVLLASHLTIWCGPFTFSPTLLGRTPQVREAVYTKFGADGRPSVSRSDTSRLRCPSEAILAHRMRLVPRMKKDTTPEGCPIGTLEDMVSDLQKPSMSFETYQSRVSDELHSIMRKFGRLQCTDIRDRLYGFIGLLDERSRKKLNPDYKRSVEYAFYQALKFGLSELCPGYGVSSWGLGDSWISYFCEVRDAFNMGDEISVRIFRQVYRELDFKTRMEDVLFQEQWDINYGWRGADAVHYHAFAHMILDDELDDDASSDTHSPLLLRFHNKQRRLCEKISMKIRRRPKASYSRLLT</sequence>
<dbReference type="PANTHER" id="PTHR24148:SF73">
    <property type="entry name" value="HET DOMAIN PROTEIN (AFU_ORTHOLOGUE AFUA_8G01020)"/>
    <property type="match status" value="1"/>
</dbReference>
<evidence type="ECO:0000259" key="1">
    <source>
        <dbReference type="Pfam" id="PF06985"/>
    </source>
</evidence>
<keyword evidence="3" id="KW-1185">Reference proteome</keyword>
<dbReference type="InterPro" id="IPR010730">
    <property type="entry name" value="HET"/>
</dbReference>
<gene>
    <name evidence="2" type="ORF">M431DRAFT_6684</name>
</gene>
<protein>
    <recommendedName>
        <fullName evidence="1">Heterokaryon incompatibility domain-containing protein</fullName>
    </recommendedName>
</protein>
<dbReference type="RefSeq" id="XP_024772778.1">
    <property type="nucleotide sequence ID" value="XM_024921713.1"/>
</dbReference>
<accession>A0A2T4A7S1</accession>
<dbReference type="Pfam" id="PF06985">
    <property type="entry name" value="HET"/>
    <property type="match status" value="1"/>
</dbReference>
<dbReference type="AlphaFoldDB" id="A0A2T4A7S1"/>
<dbReference type="InterPro" id="IPR052895">
    <property type="entry name" value="HetReg/Transcr_Mod"/>
</dbReference>
<reference evidence="2 3" key="1">
    <citation type="submission" date="2016-07" db="EMBL/GenBank/DDBJ databases">
        <title>Multiple horizontal gene transfer events from other fungi enriched the ability of initially mycotrophic Trichoderma (Ascomycota) to feed on dead plant biomass.</title>
        <authorList>
            <consortium name="DOE Joint Genome Institute"/>
            <person name="Aerts A."/>
            <person name="Atanasova L."/>
            <person name="Chenthamara K."/>
            <person name="Zhang J."/>
            <person name="Grujic M."/>
            <person name="Henrissat B."/>
            <person name="Kuo A."/>
            <person name="Salamov A."/>
            <person name="Lipzen A."/>
            <person name="Labutti K."/>
            <person name="Barry K."/>
            <person name="Miao Y."/>
            <person name="Rahimi M.J."/>
            <person name="Shen Q."/>
            <person name="Grigoriev I.V."/>
            <person name="Kubicek C.P."/>
            <person name="Druzhinina I.S."/>
        </authorList>
    </citation>
    <scope>NUCLEOTIDE SEQUENCE [LARGE SCALE GENOMIC DNA]</scope>
    <source>
        <strain evidence="2 3">CBS 226.95</strain>
    </source>
</reference>
<feature type="domain" description="Heterokaryon incompatibility" evidence="1">
    <location>
        <begin position="57"/>
        <end position="191"/>
    </location>
</feature>
<evidence type="ECO:0000313" key="2">
    <source>
        <dbReference type="EMBL" id="PTB53101.1"/>
    </source>
</evidence>
<dbReference type="Proteomes" id="UP000241690">
    <property type="component" value="Unassembled WGS sequence"/>
</dbReference>
<evidence type="ECO:0000313" key="3">
    <source>
        <dbReference type="Proteomes" id="UP000241690"/>
    </source>
</evidence>
<name>A0A2T4A7S1_TRIHA</name>
<dbReference type="EMBL" id="KZ679682">
    <property type="protein sequence ID" value="PTB53101.1"/>
    <property type="molecule type" value="Genomic_DNA"/>
</dbReference>
<organism evidence="2 3">
    <name type="scientific">Trichoderma harzianum CBS 226.95</name>
    <dbReference type="NCBI Taxonomy" id="983964"/>
    <lineage>
        <taxon>Eukaryota</taxon>
        <taxon>Fungi</taxon>
        <taxon>Dikarya</taxon>
        <taxon>Ascomycota</taxon>
        <taxon>Pezizomycotina</taxon>
        <taxon>Sordariomycetes</taxon>
        <taxon>Hypocreomycetidae</taxon>
        <taxon>Hypocreales</taxon>
        <taxon>Hypocreaceae</taxon>
        <taxon>Trichoderma</taxon>
    </lineage>
</organism>
<dbReference type="PANTHER" id="PTHR24148">
    <property type="entry name" value="ANKYRIN REPEAT DOMAIN-CONTAINING PROTEIN 39 HOMOLOG-RELATED"/>
    <property type="match status" value="1"/>
</dbReference>